<dbReference type="KEGG" id="sna:Snas_4681"/>
<keyword evidence="1" id="KW-0472">Membrane</keyword>
<dbReference type="EMBL" id="CP001778">
    <property type="protein sequence ID" value="ADD44324.1"/>
    <property type="molecule type" value="Genomic_DNA"/>
</dbReference>
<dbReference type="OrthoDB" id="3430507at2"/>
<feature type="transmembrane region" description="Helical" evidence="1">
    <location>
        <begin position="167"/>
        <end position="187"/>
    </location>
</feature>
<dbReference type="HOGENOM" id="CLU_098655_0_0_11"/>
<accession>D3Q7I2</accession>
<feature type="transmembrane region" description="Helical" evidence="1">
    <location>
        <begin position="60"/>
        <end position="83"/>
    </location>
</feature>
<dbReference type="Proteomes" id="UP000000844">
    <property type="component" value="Chromosome"/>
</dbReference>
<feature type="transmembrane region" description="Helical" evidence="1">
    <location>
        <begin position="138"/>
        <end position="160"/>
    </location>
</feature>
<keyword evidence="1" id="KW-0812">Transmembrane</keyword>
<feature type="transmembrane region" description="Helical" evidence="1">
    <location>
        <begin position="104"/>
        <end position="126"/>
    </location>
</feature>
<protein>
    <recommendedName>
        <fullName evidence="4">Fluoroquinolone transport system permease protein</fullName>
    </recommendedName>
</protein>
<dbReference type="eggNOG" id="ENOG50316AC">
    <property type="taxonomic scope" value="Bacteria"/>
</dbReference>
<organism evidence="2 3">
    <name type="scientific">Stackebrandtia nassauensis (strain DSM 44728 / CIP 108903 / NRRL B-16338 / NBRC 102104 / LLR-40K-21)</name>
    <dbReference type="NCBI Taxonomy" id="446470"/>
    <lineage>
        <taxon>Bacteria</taxon>
        <taxon>Bacillati</taxon>
        <taxon>Actinomycetota</taxon>
        <taxon>Actinomycetes</taxon>
        <taxon>Glycomycetales</taxon>
        <taxon>Glycomycetaceae</taxon>
        <taxon>Stackebrandtia</taxon>
    </lineage>
</organism>
<evidence type="ECO:0008006" key="4">
    <source>
        <dbReference type="Google" id="ProtNLM"/>
    </source>
</evidence>
<name>D3Q7I2_STANL</name>
<evidence type="ECO:0000313" key="2">
    <source>
        <dbReference type="EMBL" id="ADD44324.1"/>
    </source>
</evidence>
<dbReference type="AlphaFoldDB" id="D3Q7I2"/>
<feature type="transmembrane region" description="Helical" evidence="1">
    <location>
        <begin position="21"/>
        <end position="40"/>
    </location>
</feature>
<keyword evidence="1" id="KW-1133">Transmembrane helix</keyword>
<evidence type="ECO:0000313" key="3">
    <source>
        <dbReference type="Proteomes" id="UP000000844"/>
    </source>
</evidence>
<keyword evidence="3" id="KW-1185">Reference proteome</keyword>
<feature type="transmembrane region" description="Helical" evidence="1">
    <location>
        <begin position="217"/>
        <end position="235"/>
    </location>
</feature>
<dbReference type="STRING" id="446470.Snas_4681"/>
<dbReference type="RefSeq" id="WP_013019895.1">
    <property type="nucleotide sequence ID" value="NC_013947.1"/>
</dbReference>
<evidence type="ECO:0000256" key="1">
    <source>
        <dbReference type="SAM" id="Phobius"/>
    </source>
</evidence>
<sequence length="241" mass="26389">MWTTVAAFGRNDIRNIRRDTMLAGIVFGPFLYSVMMWLLPPITRLLDRLYGFDLVPYYPLAISGFQILGPAAVLGCIGGMLLLEDKDQRTLSALRVTPAPPLAYPLYRVLLLIAITPVFEIAALALSRRMDSESIVAAIPITVVAGATTAILATTIALLAKNKVEGLALFRAAGMLVFMVPLVPWFIDSPLGLLFGVLPPFWAAKAFWVMMDGGNHWPYTLTGAAYGAVLVILLLRRLSRR</sequence>
<reference evidence="2 3" key="1">
    <citation type="journal article" date="2009" name="Stand. Genomic Sci.">
        <title>Complete genome sequence of Stackebrandtia nassauensis type strain (LLR-40K-21).</title>
        <authorList>
            <person name="Munk C."/>
            <person name="Lapidus A."/>
            <person name="Copeland A."/>
            <person name="Jando M."/>
            <person name="Mayilraj S."/>
            <person name="Glavina Del Rio T."/>
            <person name="Nolan M."/>
            <person name="Chen F."/>
            <person name="Lucas S."/>
            <person name="Tice H."/>
            <person name="Cheng J.F."/>
            <person name="Han C."/>
            <person name="Detter J.C."/>
            <person name="Bruce D."/>
            <person name="Goodwin L."/>
            <person name="Chain P."/>
            <person name="Pitluck S."/>
            <person name="Goker M."/>
            <person name="Ovchinikova G."/>
            <person name="Pati A."/>
            <person name="Ivanova N."/>
            <person name="Mavromatis K."/>
            <person name="Chen A."/>
            <person name="Palaniappan K."/>
            <person name="Land M."/>
            <person name="Hauser L."/>
            <person name="Chang Y.J."/>
            <person name="Jeffries C.D."/>
            <person name="Bristow J."/>
            <person name="Eisen J.A."/>
            <person name="Markowitz V."/>
            <person name="Hugenholtz P."/>
            <person name="Kyrpides N.C."/>
            <person name="Klenk H.P."/>
        </authorList>
    </citation>
    <scope>NUCLEOTIDE SEQUENCE [LARGE SCALE GENOMIC DNA]</scope>
    <source>
        <strain evidence="3">DSM 44728 / CIP 108903 / NRRL B-16338 / NBRC 102104 / LLR-40K-21</strain>
    </source>
</reference>
<proteinExistence type="predicted"/>
<gene>
    <name evidence="2" type="ordered locus">Snas_4681</name>
</gene>